<dbReference type="Proteomes" id="UP000309848">
    <property type="component" value="Unassembled WGS sequence"/>
</dbReference>
<evidence type="ECO:0000313" key="2">
    <source>
        <dbReference type="EMBL" id="TGX43358.1"/>
    </source>
</evidence>
<sequence length="111" mass="12256">MSHDLRNRLGGLLALVLGVAMAWHEIWLPLEAARAHAPEVRYQTTIFAIVPLLIVFGLFLLIGGARWPYRDVARQTLTPAGWALMAVVAISAGLSWFWLSSTFTALGYQHG</sequence>
<evidence type="ECO:0000256" key="1">
    <source>
        <dbReference type="SAM" id="Phobius"/>
    </source>
</evidence>
<keyword evidence="1" id="KW-1133">Transmembrane helix</keyword>
<accession>A0A4S1WJI2</accession>
<evidence type="ECO:0000313" key="3">
    <source>
        <dbReference type="Proteomes" id="UP000309848"/>
    </source>
</evidence>
<keyword evidence="3" id="KW-1185">Reference proteome</keyword>
<keyword evidence="1" id="KW-0472">Membrane</keyword>
<organism evidence="2 3">
    <name type="scientific">Sphingomonas naasensis</name>
    <dbReference type="NCBI Taxonomy" id="1344951"/>
    <lineage>
        <taxon>Bacteria</taxon>
        <taxon>Pseudomonadati</taxon>
        <taxon>Pseudomonadota</taxon>
        <taxon>Alphaproteobacteria</taxon>
        <taxon>Sphingomonadales</taxon>
        <taxon>Sphingomonadaceae</taxon>
        <taxon>Sphingomonas</taxon>
    </lineage>
</organism>
<keyword evidence="1" id="KW-0812">Transmembrane</keyword>
<protein>
    <submittedName>
        <fullName evidence="2">Uncharacterized protein</fullName>
    </submittedName>
</protein>
<proteinExistence type="predicted"/>
<reference evidence="2 3" key="1">
    <citation type="submission" date="2019-04" db="EMBL/GenBank/DDBJ databases">
        <title>Sphingomonas psychrotolerans sp. nov., isolated from soil in the Tianshan Mountains, Xinjiang, China.</title>
        <authorList>
            <person name="Luo Y."/>
            <person name="Sheng H."/>
        </authorList>
    </citation>
    <scope>NUCLEOTIDE SEQUENCE [LARGE SCALE GENOMIC DNA]</scope>
    <source>
        <strain evidence="2 3">KIS18-15</strain>
    </source>
</reference>
<dbReference type="RefSeq" id="WP_135984112.1">
    <property type="nucleotide sequence ID" value="NZ_JAASQM010000002.1"/>
</dbReference>
<gene>
    <name evidence="2" type="ORF">E5A74_09355</name>
</gene>
<dbReference type="OrthoDB" id="8404282at2"/>
<dbReference type="AlphaFoldDB" id="A0A4S1WJI2"/>
<comment type="caution">
    <text evidence="2">The sequence shown here is derived from an EMBL/GenBank/DDBJ whole genome shotgun (WGS) entry which is preliminary data.</text>
</comment>
<name>A0A4S1WJI2_9SPHN</name>
<dbReference type="EMBL" id="SRXU01000003">
    <property type="protein sequence ID" value="TGX43358.1"/>
    <property type="molecule type" value="Genomic_DNA"/>
</dbReference>
<feature type="transmembrane region" description="Helical" evidence="1">
    <location>
        <begin position="77"/>
        <end position="99"/>
    </location>
</feature>
<feature type="transmembrane region" description="Helical" evidence="1">
    <location>
        <begin position="46"/>
        <end position="65"/>
    </location>
</feature>